<evidence type="ECO:0000313" key="4">
    <source>
        <dbReference type="Proteomes" id="UP000030300"/>
    </source>
</evidence>
<evidence type="ECO:0000256" key="2">
    <source>
        <dbReference type="SAM" id="Phobius"/>
    </source>
</evidence>
<dbReference type="KEGG" id="psim:KR76_00125"/>
<dbReference type="Proteomes" id="UP000030300">
    <property type="component" value="Chromosome"/>
</dbReference>
<evidence type="ECO:0000256" key="1">
    <source>
        <dbReference type="SAM" id="MobiDB-lite"/>
    </source>
</evidence>
<sequence length="58" mass="6363">MSQTLAIIAGVVVVAFIALGLVWAFTADRRRNEEVAHDPERLDTEPGAQPRSDPHQLP</sequence>
<reference evidence="3 4" key="1">
    <citation type="journal article" date="2015" name="Genome Announc.">
        <title>Complete Genome Sequence of Steroid-Transforming Nocardioides simplex VKM Ac-2033D.</title>
        <authorList>
            <person name="Shtratnikova V.Y."/>
            <person name="Schelkunov M.I."/>
            <person name="Pekov Y.A."/>
            <person name="Fokina V.V."/>
            <person name="Logacheva M.D."/>
            <person name="Sokolov S.L."/>
            <person name="Bragin E.Y."/>
            <person name="Ashapkin V.V."/>
            <person name="Donova M.V."/>
        </authorList>
    </citation>
    <scope>NUCLEOTIDE SEQUENCE [LARGE SCALE GENOMIC DNA]</scope>
    <source>
        <strain evidence="3 4">VKM Ac-2033D</strain>
    </source>
</reference>
<protein>
    <submittedName>
        <fullName evidence="3">Uncharacterized protein</fullName>
    </submittedName>
</protein>
<organism evidence="3 4">
    <name type="scientific">Nocardioides simplex</name>
    <name type="common">Arthrobacter simplex</name>
    <dbReference type="NCBI Taxonomy" id="2045"/>
    <lineage>
        <taxon>Bacteria</taxon>
        <taxon>Bacillati</taxon>
        <taxon>Actinomycetota</taxon>
        <taxon>Actinomycetes</taxon>
        <taxon>Propionibacteriales</taxon>
        <taxon>Nocardioidaceae</taxon>
        <taxon>Pimelobacter</taxon>
    </lineage>
</organism>
<feature type="transmembrane region" description="Helical" evidence="2">
    <location>
        <begin position="6"/>
        <end position="25"/>
    </location>
</feature>
<name>A0A0C5WYZ5_NOCSI</name>
<keyword evidence="4" id="KW-1185">Reference proteome</keyword>
<feature type="compositionally biased region" description="Basic and acidic residues" evidence="1">
    <location>
        <begin position="33"/>
        <end position="44"/>
    </location>
</feature>
<keyword evidence="2" id="KW-0812">Transmembrane</keyword>
<accession>A0A0C5WYZ5</accession>
<gene>
    <name evidence="3" type="ORF">KR76_00125</name>
</gene>
<dbReference type="AlphaFoldDB" id="A0A0C5WYZ5"/>
<dbReference type="HOGENOM" id="CLU_2974857_0_0_11"/>
<keyword evidence="2" id="KW-1133">Transmembrane helix</keyword>
<evidence type="ECO:0000313" key="3">
    <source>
        <dbReference type="EMBL" id="AJR18553.1"/>
    </source>
</evidence>
<dbReference type="RefSeq" id="WP_158510212.1">
    <property type="nucleotide sequence ID" value="NZ_BJMC01000018.1"/>
</dbReference>
<feature type="region of interest" description="Disordered" evidence="1">
    <location>
        <begin position="33"/>
        <end position="58"/>
    </location>
</feature>
<dbReference type="EMBL" id="CP009896">
    <property type="protein sequence ID" value="AJR18553.1"/>
    <property type="molecule type" value="Genomic_DNA"/>
</dbReference>
<dbReference type="STRING" id="2045.KR76_00125"/>
<dbReference type="GeneID" id="96612850"/>
<proteinExistence type="predicted"/>
<keyword evidence="2" id="KW-0472">Membrane</keyword>